<evidence type="ECO:0000259" key="21">
    <source>
        <dbReference type="PROSITE" id="PS50160"/>
    </source>
</evidence>
<keyword evidence="6" id="KW-0540">Nuclease</keyword>
<dbReference type="SUPFAM" id="SSF50249">
    <property type="entry name" value="Nucleic acid-binding proteins"/>
    <property type="match status" value="1"/>
</dbReference>
<dbReference type="GO" id="GO:0006310">
    <property type="term" value="P:DNA recombination"/>
    <property type="evidence" value="ECO:0007669"/>
    <property type="project" value="UniProtKB-KW"/>
</dbReference>
<keyword evidence="23" id="KW-1185">Reference proteome</keyword>
<dbReference type="EMBL" id="SMAD01000003">
    <property type="protein sequence ID" value="TCS88433.1"/>
    <property type="molecule type" value="Genomic_DNA"/>
</dbReference>
<organism evidence="22 23">
    <name type="scientific">Anseongella ginsenosidimutans</name>
    <dbReference type="NCBI Taxonomy" id="496056"/>
    <lineage>
        <taxon>Bacteria</taxon>
        <taxon>Pseudomonadati</taxon>
        <taxon>Bacteroidota</taxon>
        <taxon>Sphingobacteriia</taxon>
        <taxon>Sphingobacteriales</taxon>
        <taxon>Sphingobacteriaceae</taxon>
        <taxon>Anseongella</taxon>
    </lineage>
</organism>
<evidence type="ECO:0000256" key="5">
    <source>
        <dbReference type="ARBA" id="ARBA00022695"/>
    </source>
</evidence>
<dbReference type="OrthoDB" id="9802472at2"/>
<keyword evidence="17" id="KW-0464">Manganese</keyword>
<dbReference type="Gene3D" id="3.90.920.10">
    <property type="entry name" value="DNA primase, PRIM domain"/>
    <property type="match status" value="1"/>
</dbReference>
<dbReference type="NCBIfam" id="TIGR02778">
    <property type="entry name" value="ligD_pol"/>
    <property type="match status" value="1"/>
</dbReference>
<dbReference type="PROSITE" id="PS50160">
    <property type="entry name" value="DNA_LIGASE_A3"/>
    <property type="match status" value="1"/>
</dbReference>
<dbReference type="GO" id="GO:0046872">
    <property type="term" value="F:metal ion binding"/>
    <property type="evidence" value="ECO:0007669"/>
    <property type="project" value="UniProtKB-KW"/>
</dbReference>
<dbReference type="PANTHER" id="PTHR42705">
    <property type="entry name" value="BIFUNCTIONAL NON-HOMOLOGOUS END JOINING PROTEIN LIGD"/>
    <property type="match status" value="1"/>
</dbReference>
<keyword evidence="12" id="KW-0067">ATP-binding</keyword>
<dbReference type="NCBIfam" id="TIGR02776">
    <property type="entry name" value="NHEJ_ligase_prk"/>
    <property type="match status" value="1"/>
</dbReference>
<dbReference type="Gene3D" id="2.40.50.140">
    <property type="entry name" value="Nucleic acid-binding proteins"/>
    <property type="match status" value="1"/>
</dbReference>
<dbReference type="AlphaFoldDB" id="A0A4R3KUE4"/>
<keyword evidence="16" id="KW-0234">DNA repair</keyword>
<evidence type="ECO:0000256" key="15">
    <source>
        <dbReference type="ARBA" id="ARBA00023172"/>
    </source>
</evidence>
<comment type="cofactor">
    <cofactor evidence="1">
        <name>Mn(2+)</name>
        <dbReference type="ChEBI" id="CHEBI:29035"/>
    </cofactor>
</comment>
<proteinExistence type="predicted"/>
<evidence type="ECO:0000256" key="2">
    <source>
        <dbReference type="ARBA" id="ARBA00012727"/>
    </source>
</evidence>
<dbReference type="InterPro" id="IPR014146">
    <property type="entry name" value="LigD_ligase_dom"/>
</dbReference>
<dbReference type="InterPro" id="IPR052171">
    <property type="entry name" value="NHEJ_LigD"/>
</dbReference>
<keyword evidence="11" id="KW-0269">Exonuclease</keyword>
<dbReference type="SUPFAM" id="SSF56091">
    <property type="entry name" value="DNA ligase/mRNA capping enzyme, catalytic domain"/>
    <property type="match status" value="1"/>
</dbReference>
<feature type="domain" description="ATP-dependent DNA ligase family profile" evidence="21">
    <location>
        <begin position="110"/>
        <end position="244"/>
    </location>
</feature>
<keyword evidence="14" id="KW-0238">DNA-binding</keyword>
<accession>A0A4R3KUE4</accession>
<evidence type="ECO:0000256" key="14">
    <source>
        <dbReference type="ARBA" id="ARBA00023125"/>
    </source>
</evidence>
<evidence type="ECO:0000256" key="6">
    <source>
        <dbReference type="ARBA" id="ARBA00022722"/>
    </source>
</evidence>
<name>A0A4R3KUE4_9SPHI</name>
<reference evidence="22 23" key="1">
    <citation type="submission" date="2019-03" db="EMBL/GenBank/DDBJ databases">
        <title>Genomic Encyclopedia of Type Strains, Phase IV (KMG-IV): sequencing the most valuable type-strain genomes for metagenomic binning, comparative biology and taxonomic classification.</title>
        <authorList>
            <person name="Goeker M."/>
        </authorList>
    </citation>
    <scope>NUCLEOTIDE SEQUENCE [LARGE SCALE GENOMIC DNA]</scope>
    <source>
        <strain evidence="22 23">DSM 21100</strain>
    </source>
</reference>
<evidence type="ECO:0000256" key="12">
    <source>
        <dbReference type="ARBA" id="ARBA00022840"/>
    </source>
</evidence>
<keyword evidence="3" id="KW-0436">Ligase</keyword>
<protein>
    <recommendedName>
        <fullName evidence="2">DNA ligase (ATP)</fullName>
        <ecNumber evidence="2">6.5.1.1</ecNumber>
    </recommendedName>
    <alternativeName>
        <fullName evidence="19">NHEJ DNA polymerase</fullName>
    </alternativeName>
</protein>
<evidence type="ECO:0000256" key="1">
    <source>
        <dbReference type="ARBA" id="ARBA00001936"/>
    </source>
</evidence>
<evidence type="ECO:0000256" key="3">
    <source>
        <dbReference type="ARBA" id="ARBA00022598"/>
    </source>
</evidence>
<evidence type="ECO:0000256" key="19">
    <source>
        <dbReference type="ARBA" id="ARBA00029943"/>
    </source>
</evidence>
<evidence type="ECO:0000256" key="18">
    <source>
        <dbReference type="ARBA" id="ARBA00023268"/>
    </source>
</evidence>
<evidence type="ECO:0000256" key="7">
    <source>
        <dbReference type="ARBA" id="ARBA00022723"/>
    </source>
</evidence>
<dbReference type="GO" id="GO:0003887">
    <property type="term" value="F:DNA-directed DNA polymerase activity"/>
    <property type="evidence" value="ECO:0007669"/>
    <property type="project" value="UniProtKB-KW"/>
</dbReference>
<dbReference type="NCBIfam" id="TIGR02779">
    <property type="entry name" value="NHEJ_ligase_lig"/>
    <property type="match status" value="1"/>
</dbReference>
<dbReference type="CDD" id="cd04865">
    <property type="entry name" value="LigD_Pol_like_2"/>
    <property type="match status" value="1"/>
</dbReference>
<dbReference type="CDD" id="cd07906">
    <property type="entry name" value="Adenylation_DNA_ligase_LigD_LigC"/>
    <property type="match status" value="1"/>
</dbReference>
<evidence type="ECO:0000256" key="4">
    <source>
        <dbReference type="ARBA" id="ARBA00022679"/>
    </source>
</evidence>
<keyword evidence="8" id="KW-0547">Nucleotide-binding</keyword>
<dbReference type="GO" id="GO:0005524">
    <property type="term" value="F:ATP binding"/>
    <property type="evidence" value="ECO:0007669"/>
    <property type="project" value="UniProtKB-KW"/>
</dbReference>
<dbReference type="CDD" id="cd07971">
    <property type="entry name" value="OBF_DNA_ligase_LigD"/>
    <property type="match status" value="1"/>
</dbReference>
<evidence type="ECO:0000256" key="11">
    <source>
        <dbReference type="ARBA" id="ARBA00022839"/>
    </source>
</evidence>
<evidence type="ECO:0000256" key="13">
    <source>
        <dbReference type="ARBA" id="ARBA00022932"/>
    </source>
</evidence>
<gene>
    <name evidence="22" type="ORF">EDD80_103298</name>
</gene>
<dbReference type="GO" id="GO:0006281">
    <property type="term" value="P:DNA repair"/>
    <property type="evidence" value="ECO:0007669"/>
    <property type="project" value="UniProtKB-KW"/>
</dbReference>
<keyword evidence="10" id="KW-0378">Hydrolase</keyword>
<dbReference type="InterPro" id="IPR012310">
    <property type="entry name" value="DNA_ligase_ATP-dep_cent"/>
</dbReference>
<dbReference type="Proteomes" id="UP000295807">
    <property type="component" value="Unassembled WGS sequence"/>
</dbReference>
<keyword evidence="7" id="KW-0479">Metal-binding</keyword>
<sequence length="671" mass="76643">MGLNITALLKKRKRARMPSGIQPMLATAVNEPFSDPAWQYEVKWDGYRCLAFLNKRKVELLSRNKKSFTGKYYPLTTILEKWPFNAVLDGEILVINKEGVADFGALQNWRSEADGDLTMYIFDLLWYEGKDLTGLPLKDRHSILKEILPADDDRVRLSQVFEADGLEFYEAAKKLGLEGIMAKKADSTYSVGTRTRQWLKIKIDKRQEVVIGGYTRNEGSTKSFSSLLLGVYENGRFLYAGKVGTGFTNKMQKELMKAFKPLTIPTCPFEHEPDVNKPSRFRPDPPKAIPTWLKPQLVCEVSFAEVTSDGVFRHPSFQGMREDKEAREVTREKEMDTGAILEDNSEKTSRKRALIRSSSSKAAKTLLNPNEKTQVKKINGRELKFTNLNKLYWPDEGLTKRDLLNYYYQVAEYILPYLKDRPLSLNRFPNGIKGKSFYQKDVKGKSPGWVKTHPYTTSEGEDKEFLVGDDKATLLWMTSLGCIEMNPWFSRTKSPDHPDYCVLDLDPDKNTFEQVILAAQEVKKVLDDLGVPSYPKTSGSTGIHIYIPLGAKYDYDQSQLFARMVVNKVHERIPKFTSVERQIKNRKGKMYLDFLQNRPGATLACPYSLRPKPGATVSMPLFWEEVKKGLSMSDFTIHNTLERLKAEGDLFKAVLRKGIDLEKVIEKMDNS</sequence>
<keyword evidence="9" id="KW-0227">DNA damage</keyword>
<evidence type="ECO:0000256" key="8">
    <source>
        <dbReference type="ARBA" id="ARBA00022741"/>
    </source>
</evidence>
<dbReference type="Pfam" id="PF01068">
    <property type="entry name" value="DNA_ligase_A_M"/>
    <property type="match status" value="1"/>
</dbReference>
<dbReference type="GO" id="GO:0003677">
    <property type="term" value="F:DNA binding"/>
    <property type="evidence" value="ECO:0007669"/>
    <property type="project" value="UniProtKB-KW"/>
</dbReference>
<evidence type="ECO:0000256" key="10">
    <source>
        <dbReference type="ARBA" id="ARBA00022801"/>
    </source>
</evidence>
<dbReference type="Gene3D" id="3.30.1490.70">
    <property type="match status" value="1"/>
</dbReference>
<comment type="caution">
    <text evidence="22">The sequence shown here is derived from an EMBL/GenBank/DDBJ whole genome shotgun (WGS) entry which is preliminary data.</text>
</comment>
<keyword evidence="13" id="KW-0239">DNA-directed DNA polymerase</keyword>
<dbReference type="GO" id="GO:0004527">
    <property type="term" value="F:exonuclease activity"/>
    <property type="evidence" value="ECO:0007669"/>
    <property type="project" value="UniProtKB-KW"/>
</dbReference>
<dbReference type="PANTHER" id="PTHR42705:SF2">
    <property type="entry name" value="BIFUNCTIONAL NON-HOMOLOGOUS END JOINING PROTEIN LIGD"/>
    <property type="match status" value="1"/>
</dbReference>
<dbReference type="Pfam" id="PF21686">
    <property type="entry name" value="LigD_Prim-Pol"/>
    <property type="match status" value="1"/>
</dbReference>
<dbReference type="InterPro" id="IPR014143">
    <property type="entry name" value="NHEJ_ligase_prk"/>
</dbReference>
<evidence type="ECO:0000256" key="17">
    <source>
        <dbReference type="ARBA" id="ARBA00023211"/>
    </source>
</evidence>
<evidence type="ECO:0000313" key="22">
    <source>
        <dbReference type="EMBL" id="TCS88433.1"/>
    </source>
</evidence>
<keyword evidence="18" id="KW-0511">Multifunctional enzyme</keyword>
<dbReference type="EC" id="6.5.1.1" evidence="2"/>
<keyword evidence="4" id="KW-0808">Transferase</keyword>
<evidence type="ECO:0000256" key="20">
    <source>
        <dbReference type="ARBA" id="ARBA00034003"/>
    </source>
</evidence>
<evidence type="ECO:0000256" key="16">
    <source>
        <dbReference type="ARBA" id="ARBA00023204"/>
    </source>
</evidence>
<keyword evidence="15" id="KW-0233">DNA recombination</keyword>
<comment type="catalytic activity">
    <reaction evidence="20">
        <text>ATP + (deoxyribonucleotide)n-3'-hydroxyl + 5'-phospho-(deoxyribonucleotide)m = (deoxyribonucleotide)n+m + AMP + diphosphate.</text>
        <dbReference type="EC" id="6.5.1.1"/>
    </reaction>
</comment>
<dbReference type="GO" id="GO:0003910">
    <property type="term" value="F:DNA ligase (ATP) activity"/>
    <property type="evidence" value="ECO:0007669"/>
    <property type="project" value="UniProtKB-EC"/>
</dbReference>
<dbReference type="InterPro" id="IPR012309">
    <property type="entry name" value="DNA_ligase_ATP-dep_C"/>
</dbReference>
<dbReference type="Pfam" id="PF04679">
    <property type="entry name" value="DNA_ligase_A_C"/>
    <property type="match status" value="1"/>
</dbReference>
<evidence type="ECO:0000256" key="9">
    <source>
        <dbReference type="ARBA" id="ARBA00022763"/>
    </source>
</evidence>
<dbReference type="Gene3D" id="3.30.470.30">
    <property type="entry name" value="DNA ligase/mRNA capping enzyme"/>
    <property type="match status" value="1"/>
</dbReference>
<dbReference type="RefSeq" id="WP_132128639.1">
    <property type="nucleotide sequence ID" value="NZ_CP042432.1"/>
</dbReference>
<dbReference type="InterPro" id="IPR012340">
    <property type="entry name" value="NA-bd_OB-fold"/>
</dbReference>
<keyword evidence="5" id="KW-0548">Nucleotidyltransferase</keyword>
<evidence type="ECO:0000313" key="23">
    <source>
        <dbReference type="Proteomes" id="UP000295807"/>
    </source>
</evidence>
<dbReference type="InterPro" id="IPR014145">
    <property type="entry name" value="LigD_pol_dom"/>
</dbReference>